<name>A0A9P6HI86_9AGAM</name>
<keyword evidence="3" id="KW-1185">Reference proteome</keyword>
<gene>
    <name evidence="2" type="ORF">BJ322DRAFT_1019917</name>
</gene>
<dbReference type="OrthoDB" id="3225557at2759"/>
<accession>A0A9P6HI86</accession>
<comment type="caution">
    <text evidence="2">The sequence shown here is derived from an EMBL/GenBank/DDBJ whole genome shotgun (WGS) entry which is preliminary data.</text>
</comment>
<dbReference type="AlphaFoldDB" id="A0A9P6HI86"/>
<reference evidence="2" key="1">
    <citation type="journal article" date="2020" name="Nat. Commun.">
        <title>Large-scale genome sequencing of mycorrhizal fungi provides insights into the early evolution of symbiotic traits.</title>
        <authorList>
            <person name="Miyauchi S."/>
            <person name="Kiss E."/>
            <person name="Kuo A."/>
            <person name="Drula E."/>
            <person name="Kohler A."/>
            <person name="Sanchez-Garcia M."/>
            <person name="Morin E."/>
            <person name="Andreopoulos B."/>
            <person name="Barry K.W."/>
            <person name="Bonito G."/>
            <person name="Buee M."/>
            <person name="Carver A."/>
            <person name="Chen C."/>
            <person name="Cichocki N."/>
            <person name="Clum A."/>
            <person name="Culley D."/>
            <person name="Crous P.W."/>
            <person name="Fauchery L."/>
            <person name="Girlanda M."/>
            <person name="Hayes R.D."/>
            <person name="Keri Z."/>
            <person name="LaButti K."/>
            <person name="Lipzen A."/>
            <person name="Lombard V."/>
            <person name="Magnuson J."/>
            <person name="Maillard F."/>
            <person name="Murat C."/>
            <person name="Nolan M."/>
            <person name="Ohm R.A."/>
            <person name="Pangilinan J."/>
            <person name="Pereira M.F."/>
            <person name="Perotto S."/>
            <person name="Peter M."/>
            <person name="Pfister S."/>
            <person name="Riley R."/>
            <person name="Sitrit Y."/>
            <person name="Stielow J.B."/>
            <person name="Szollosi G."/>
            <person name="Zifcakova L."/>
            <person name="Stursova M."/>
            <person name="Spatafora J.W."/>
            <person name="Tedersoo L."/>
            <person name="Vaario L.M."/>
            <person name="Yamada A."/>
            <person name="Yan M."/>
            <person name="Wang P."/>
            <person name="Xu J."/>
            <person name="Bruns T."/>
            <person name="Baldrian P."/>
            <person name="Vilgalys R."/>
            <person name="Dunand C."/>
            <person name="Henrissat B."/>
            <person name="Grigoriev I.V."/>
            <person name="Hibbett D."/>
            <person name="Nagy L.G."/>
            <person name="Martin F.M."/>
        </authorList>
    </citation>
    <scope>NUCLEOTIDE SEQUENCE</scope>
    <source>
        <strain evidence="2">UH-Tt-Lm1</strain>
    </source>
</reference>
<evidence type="ECO:0000313" key="2">
    <source>
        <dbReference type="EMBL" id="KAF9787517.1"/>
    </source>
</evidence>
<evidence type="ECO:0000313" key="3">
    <source>
        <dbReference type="Proteomes" id="UP000736335"/>
    </source>
</evidence>
<reference evidence="2" key="2">
    <citation type="submission" date="2020-11" db="EMBL/GenBank/DDBJ databases">
        <authorList>
            <consortium name="DOE Joint Genome Institute"/>
            <person name="Kuo A."/>
            <person name="Miyauchi S."/>
            <person name="Kiss E."/>
            <person name="Drula E."/>
            <person name="Kohler A."/>
            <person name="Sanchez-Garcia M."/>
            <person name="Andreopoulos B."/>
            <person name="Barry K.W."/>
            <person name="Bonito G."/>
            <person name="Buee M."/>
            <person name="Carver A."/>
            <person name="Chen C."/>
            <person name="Cichocki N."/>
            <person name="Clum A."/>
            <person name="Culley D."/>
            <person name="Crous P.W."/>
            <person name="Fauchery L."/>
            <person name="Girlanda M."/>
            <person name="Hayes R."/>
            <person name="Keri Z."/>
            <person name="Labutti K."/>
            <person name="Lipzen A."/>
            <person name="Lombard V."/>
            <person name="Magnuson J."/>
            <person name="Maillard F."/>
            <person name="Morin E."/>
            <person name="Murat C."/>
            <person name="Nolan M."/>
            <person name="Ohm R."/>
            <person name="Pangilinan J."/>
            <person name="Pereira M."/>
            <person name="Perotto S."/>
            <person name="Peter M."/>
            <person name="Riley R."/>
            <person name="Sitrit Y."/>
            <person name="Stielow B."/>
            <person name="Szollosi G."/>
            <person name="Zifcakova L."/>
            <person name="Stursova M."/>
            <person name="Spatafora J.W."/>
            <person name="Tedersoo L."/>
            <person name="Vaario L.-M."/>
            <person name="Yamada A."/>
            <person name="Yan M."/>
            <person name="Wang P."/>
            <person name="Xu J."/>
            <person name="Bruns T."/>
            <person name="Baldrian P."/>
            <person name="Vilgalys R."/>
            <person name="Henrissat B."/>
            <person name="Grigoriev I.V."/>
            <person name="Hibbett D."/>
            <person name="Nagy L.G."/>
            <person name="Martin F.M."/>
        </authorList>
    </citation>
    <scope>NUCLEOTIDE SEQUENCE</scope>
    <source>
        <strain evidence="2">UH-Tt-Lm1</strain>
    </source>
</reference>
<dbReference type="Proteomes" id="UP000736335">
    <property type="component" value="Unassembled WGS sequence"/>
</dbReference>
<protein>
    <recommendedName>
        <fullName evidence="1">DUF6532 domain-containing protein</fullName>
    </recommendedName>
</protein>
<dbReference type="Pfam" id="PF20149">
    <property type="entry name" value="DUF6532"/>
    <property type="match status" value="1"/>
</dbReference>
<sequence length="214" mass="23793">MSRRGIRREGSVAKQRDRRVLVGTVENAEGSHLDLAQRLSICPKYGHDNGLEKTAAAARVQKLLDDEAFHFGKTNSGTPNKAAPYQHPEITSCISHFFKGRNSYGVAYSAQIHHGKYGAEMPQAMVALVTTAIQVALGEWKTGVQVKRPFTETDHRETYRDHVVVMQMVRDSEKGESKIYAQTMKCLNGDKSTSTSTASVPRKKLVIDIDTMEE</sequence>
<feature type="domain" description="DUF6532" evidence="1">
    <location>
        <begin position="27"/>
        <end position="166"/>
    </location>
</feature>
<dbReference type="EMBL" id="WIUZ02000005">
    <property type="protein sequence ID" value="KAF9787517.1"/>
    <property type="molecule type" value="Genomic_DNA"/>
</dbReference>
<proteinExistence type="predicted"/>
<dbReference type="InterPro" id="IPR045341">
    <property type="entry name" value="DUF6532"/>
</dbReference>
<organism evidence="2 3">
    <name type="scientific">Thelephora terrestris</name>
    <dbReference type="NCBI Taxonomy" id="56493"/>
    <lineage>
        <taxon>Eukaryota</taxon>
        <taxon>Fungi</taxon>
        <taxon>Dikarya</taxon>
        <taxon>Basidiomycota</taxon>
        <taxon>Agaricomycotina</taxon>
        <taxon>Agaricomycetes</taxon>
        <taxon>Thelephorales</taxon>
        <taxon>Thelephoraceae</taxon>
        <taxon>Thelephora</taxon>
    </lineage>
</organism>
<evidence type="ECO:0000259" key="1">
    <source>
        <dbReference type="Pfam" id="PF20149"/>
    </source>
</evidence>